<protein>
    <submittedName>
        <fullName evidence="4">Glycosyltransferase involved in cell wall biosynthesis</fullName>
    </submittedName>
</protein>
<dbReference type="AlphaFoldDB" id="A0A7W3LIY1"/>
<dbReference type="CDD" id="cd03801">
    <property type="entry name" value="GT4_PimA-like"/>
    <property type="match status" value="1"/>
</dbReference>
<name>A0A7W3LIY1_ACTNM</name>
<reference evidence="4 5" key="1">
    <citation type="submission" date="2020-08" db="EMBL/GenBank/DDBJ databases">
        <title>Genomic Encyclopedia of Type Strains, Phase IV (KMG-IV): sequencing the most valuable type-strain genomes for metagenomic binning, comparative biology and taxonomic classification.</title>
        <authorList>
            <person name="Goeker M."/>
        </authorList>
    </citation>
    <scope>NUCLEOTIDE SEQUENCE [LARGE SCALE GENOMIC DNA]</scope>
    <source>
        <strain evidence="4 5">DSM 44197</strain>
    </source>
</reference>
<accession>A0A7W3LIY1</accession>
<dbReference type="PANTHER" id="PTHR46401">
    <property type="entry name" value="GLYCOSYLTRANSFERASE WBBK-RELATED"/>
    <property type="match status" value="1"/>
</dbReference>
<sequence length="431" mass="47543">MAEAVEPDALEPGDGPLRVALLSYRSKPHCGGQGVYLRHLSRELVDLGHSVEVFSGQPYPELDRDEIVLTKVPSLDLYRDEDPFRTPGREEFRDWVDVLEFAHMRTGGFPEPLTFSLRALRELRRRRRDFDVVHDNQVLGLGNLGITRLGLPLVTSIHHPISVDRRIEIEAAPDLKAKLGKRRWYGFVTMQSQVARRIGPVLTVSGSSKVDIVKDFKVDPHDIHILPLGVDTRIFHPRGERVPGRIVAMASADAPIKGVDVLLRAVAKVATERDVHVVVVSRPKADGPTERLVRELALGDRVRFVSGISDEELGELLASAEVAVVPSRYEGFSLPAVEHMASGTPLVASRAGALPEVVGDAAILVEPGDVEELAGVLRRLHDSPEERGKVGAAGLARVQERYAWRAVAQATVGHYRNAITQRRYLRMAAGR</sequence>
<dbReference type="Proteomes" id="UP000572680">
    <property type="component" value="Unassembled WGS sequence"/>
</dbReference>
<evidence type="ECO:0000259" key="3">
    <source>
        <dbReference type="Pfam" id="PF13439"/>
    </source>
</evidence>
<dbReference type="EMBL" id="JACJIA010000001">
    <property type="protein sequence ID" value="MBA8949021.1"/>
    <property type="molecule type" value="Genomic_DNA"/>
</dbReference>
<keyword evidence="5" id="KW-1185">Reference proteome</keyword>
<keyword evidence="1" id="KW-0328">Glycosyltransferase</keyword>
<proteinExistence type="predicted"/>
<dbReference type="GO" id="GO:0009103">
    <property type="term" value="P:lipopolysaccharide biosynthetic process"/>
    <property type="evidence" value="ECO:0007669"/>
    <property type="project" value="TreeGrafter"/>
</dbReference>
<dbReference type="InterPro" id="IPR028098">
    <property type="entry name" value="Glyco_trans_4-like_N"/>
</dbReference>
<organism evidence="4 5">
    <name type="scientific">Actinomadura namibiensis</name>
    <dbReference type="NCBI Taxonomy" id="182080"/>
    <lineage>
        <taxon>Bacteria</taxon>
        <taxon>Bacillati</taxon>
        <taxon>Actinomycetota</taxon>
        <taxon>Actinomycetes</taxon>
        <taxon>Streptosporangiales</taxon>
        <taxon>Thermomonosporaceae</taxon>
        <taxon>Actinomadura</taxon>
    </lineage>
</organism>
<evidence type="ECO:0000313" key="4">
    <source>
        <dbReference type="EMBL" id="MBA8949021.1"/>
    </source>
</evidence>
<comment type="caution">
    <text evidence="4">The sequence shown here is derived from an EMBL/GenBank/DDBJ whole genome shotgun (WGS) entry which is preliminary data.</text>
</comment>
<gene>
    <name evidence="4" type="ORF">HNR61_000619</name>
</gene>
<dbReference type="SUPFAM" id="SSF53756">
    <property type="entry name" value="UDP-Glycosyltransferase/glycogen phosphorylase"/>
    <property type="match status" value="1"/>
</dbReference>
<dbReference type="Pfam" id="PF13439">
    <property type="entry name" value="Glyco_transf_4"/>
    <property type="match status" value="1"/>
</dbReference>
<dbReference type="GO" id="GO:0016757">
    <property type="term" value="F:glycosyltransferase activity"/>
    <property type="evidence" value="ECO:0007669"/>
    <property type="project" value="UniProtKB-KW"/>
</dbReference>
<evidence type="ECO:0000313" key="5">
    <source>
        <dbReference type="Proteomes" id="UP000572680"/>
    </source>
</evidence>
<dbReference type="Pfam" id="PF13692">
    <property type="entry name" value="Glyco_trans_1_4"/>
    <property type="match status" value="1"/>
</dbReference>
<feature type="domain" description="Glycosyltransferase subfamily 4-like N-terminal" evidence="3">
    <location>
        <begin position="31"/>
        <end position="232"/>
    </location>
</feature>
<evidence type="ECO:0000256" key="2">
    <source>
        <dbReference type="ARBA" id="ARBA00022679"/>
    </source>
</evidence>
<dbReference type="Gene3D" id="3.40.50.2000">
    <property type="entry name" value="Glycogen Phosphorylase B"/>
    <property type="match status" value="2"/>
</dbReference>
<dbReference type="PANTHER" id="PTHR46401:SF2">
    <property type="entry name" value="GLYCOSYLTRANSFERASE WBBK-RELATED"/>
    <property type="match status" value="1"/>
</dbReference>
<keyword evidence="2 4" id="KW-0808">Transferase</keyword>
<dbReference type="RefSeq" id="WP_312897743.1">
    <property type="nucleotide sequence ID" value="NZ_BAAALP010000008.1"/>
</dbReference>
<evidence type="ECO:0000256" key="1">
    <source>
        <dbReference type="ARBA" id="ARBA00022676"/>
    </source>
</evidence>